<reference evidence="1 2" key="1">
    <citation type="journal article" name="Sci. Rep.">
        <title>Telomere-to-telomere assembled and centromere annotated genomes of the two main subspecies of the button mushroom Agaricus bisporus reveal especially polymorphic chromosome ends.</title>
        <authorList>
            <person name="Sonnenberg A.S.M."/>
            <person name="Sedaghat-Telgerd N."/>
            <person name="Lavrijssen B."/>
            <person name="Ohm R.A."/>
            <person name="Hendrickx P.M."/>
            <person name="Scholtmeijer K."/>
            <person name="Baars J.J.P."/>
            <person name="van Peer A."/>
        </authorList>
    </citation>
    <scope>NUCLEOTIDE SEQUENCE [LARGE SCALE GENOMIC DNA]</scope>
    <source>
        <strain evidence="1 2">H119_p4</strain>
    </source>
</reference>
<organism evidence="1 2">
    <name type="scientific">Agaricus bisporus var. burnettii</name>
    <dbReference type="NCBI Taxonomy" id="192524"/>
    <lineage>
        <taxon>Eukaryota</taxon>
        <taxon>Fungi</taxon>
        <taxon>Dikarya</taxon>
        <taxon>Basidiomycota</taxon>
        <taxon>Agaricomycotina</taxon>
        <taxon>Agaricomycetes</taxon>
        <taxon>Agaricomycetidae</taxon>
        <taxon>Agaricales</taxon>
        <taxon>Agaricineae</taxon>
        <taxon>Agaricaceae</taxon>
        <taxon>Agaricus</taxon>
    </lineage>
</organism>
<accession>A0A8H7F5S7</accession>
<dbReference type="AlphaFoldDB" id="A0A8H7F5S7"/>
<dbReference type="EMBL" id="JABXXO010000005">
    <property type="protein sequence ID" value="KAF7777912.1"/>
    <property type="molecule type" value="Genomic_DNA"/>
</dbReference>
<comment type="caution">
    <text evidence="1">The sequence shown here is derived from an EMBL/GenBank/DDBJ whole genome shotgun (WGS) entry which is preliminary data.</text>
</comment>
<evidence type="ECO:0000313" key="2">
    <source>
        <dbReference type="Proteomes" id="UP000629468"/>
    </source>
</evidence>
<protein>
    <submittedName>
        <fullName evidence="1">Uncharacterized protein</fullName>
    </submittedName>
</protein>
<proteinExistence type="predicted"/>
<sequence length="71" mass="7962">MTHEAVKDSSSCFASAATHYLNLRPASIHGLLHAHNQEVEKKDSRTKGWECSIRFTAEERSEVSCRMEKGA</sequence>
<name>A0A8H7F5S7_AGABI</name>
<gene>
    <name evidence="1" type="ORF">Agabi119p4_3984</name>
</gene>
<evidence type="ECO:0000313" key="1">
    <source>
        <dbReference type="EMBL" id="KAF7777912.1"/>
    </source>
</evidence>
<dbReference type="Proteomes" id="UP000629468">
    <property type="component" value="Unassembled WGS sequence"/>
</dbReference>